<evidence type="ECO:0000313" key="6">
    <source>
        <dbReference type="Proteomes" id="UP000275078"/>
    </source>
</evidence>
<dbReference type="GO" id="GO:0005739">
    <property type="term" value="C:mitochondrion"/>
    <property type="evidence" value="ECO:0007669"/>
    <property type="project" value="UniProtKB-ARBA"/>
</dbReference>
<dbReference type="Pfam" id="PF02582">
    <property type="entry name" value="DUF155"/>
    <property type="match status" value="1"/>
</dbReference>
<keyword evidence="3" id="KW-0472">Membrane</keyword>
<evidence type="ECO:0000256" key="1">
    <source>
        <dbReference type="ARBA" id="ARBA00008306"/>
    </source>
</evidence>
<dbReference type="PANTHER" id="PTHR16255:SF15">
    <property type="entry name" value="SPORULATION PROTEIN RMD1"/>
    <property type="match status" value="1"/>
</dbReference>
<protein>
    <submittedName>
        <fullName evidence="5">DUF155-domain-containing protein</fullName>
    </submittedName>
</protein>
<evidence type="ECO:0000256" key="2">
    <source>
        <dbReference type="SAM" id="MobiDB-lite"/>
    </source>
</evidence>
<reference evidence="5 6" key="1">
    <citation type="journal article" date="2018" name="Nat. Ecol. Evol.">
        <title>Pezizomycetes genomes reveal the molecular basis of ectomycorrhizal truffle lifestyle.</title>
        <authorList>
            <person name="Murat C."/>
            <person name="Payen T."/>
            <person name="Noel B."/>
            <person name="Kuo A."/>
            <person name="Morin E."/>
            <person name="Chen J."/>
            <person name="Kohler A."/>
            <person name="Krizsan K."/>
            <person name="Balestrini R."/>
            <person name="Da Silva C."/>
            <person name="Montanini B."/>
            <person name="Hainaut M."/>
            <person name="Levati E."/>
            <person name="Barry K.W."/>
            <person name="Belfiori B."/>
            <person name="Cichocki N."/>
            <person name="Clum A."/>
            <person name="Dockter R.B."/>
            <person name="Fauchery L."/>
            <person name="Guy J."/>
            <person name="Iotti M."/>
            <person name="Le Tacon F."/>
            <person name="Lindquist E.A."/>
            <person name="Lipzen A."/>
            <person name="Malagnac F."/>
            <person name="Mello A."/>
            <person name="Molinier V."/>
            <person name="Miyauchi S."/>
            <person name="Poulain J."/>
            <person name="Riccioni C."/>
            <person name="Rubini A."/>
            <person name="Sitrit Y."/>
            <person name="Splivallo R."/>
            <person name="Traeger S."/>
            <person name="Wang M."/>
            <person name="Zifcakova L."/>
            <person name="Wipf D."/>
            <person name="Zambonelli A."/>
            <person name="Paolocci F."/>
            <person name="Nowrousian M."/>
            <person name="Ottonello S."/>
            <person name="Baldrian P."/>
            <person name="Spatafora J.W."/>
            <person name="Henrissat B."/>
            <person name="Nagy L.G."/>
            <person name="Aury J.M."/>
            <person name="Wincker P."/>
            <person name="Grigoriev I.V."/>
            <person name="Bonfante P."/>
            <person name="Martin F.M."/>
        </authorList>
    </citation>
    <scope>NUCLEOTIDE SEQUENCE [LARGE SCALE GENOMIC DNA]</scope>
    <source>
        <strain evidence="5 6">RN42</strain>
    </source>
</reference>
<feature type="transmembrane region" description="Helical" evidence="3">
    <location>
        <begin position="424"/>
        <end position="446"/>
    </location>
</feature>
<gene>
    <name evidence="5" type="ORF">BJ508DRAFT_410453</name>
</gene>
<dbReference type="OrthoDB" id="18302at2759"/>
<dbReference type="Proteomes" id="UP000275078">
    <property type="component" value="Unassembled WGS sequence"/>
</dbReference>
<feature type="domain" description="DUF155" evidence="4">
    <location>
        <begin position="228"/>
        <end position="400"/>
    </location>
</feature>
<evidence type="ECO:0000256" key="3">
    <source>
        <dbReference type="SAM" id="Phobius"/>
    </source>
</evidence>
<proteinExistence type="inferred from homology"/>
<name>A0A3N4IQM5_ASCIM</name>
<dbReference type="InterPro" id="IPR051624">
    <property type="entry name" value="RMD1/Sad1-interacting"/>
</dbReference>
<sequence>MSLNDERTGYFDGPTSPTSPQDSAPSESQPLLPPRQRRASDSSPGTFPNAVSTARQKHRRIAPTGIASLPKASAGIKVGPQRASRKLEKLKILPSPAEEEEESGRDVYSQVTRIKDQTARRDAERLGKAEKATLPRVTAYCTAKEYNLDQLMRYLKGKASVRGSNPKRIDECIYSPFSYSFEDQNRTTDLLNLATPTIPEDPLEDDENADAASVISFVKQQVPVASEVFLFSYGVVVIWGMTEKDENRFLKDLEKFEKDKLPEDSVQVENFNYYITDSYQPRIYNDFITLKDGKNYMYKLSISHAIAQSAKISLLEDYLDATIEEMKSIPREVATTGKIKMSRKTAMMHIGELFILRIEINLQGNVLDSPELMWDEPHLDPLYKATRAYLEINQRVAILNQRLDVIGDLLQMLKEQMSHSHGEYLEWIVIILIAAEILVALINVVVDLAAASD</sequence>
<evidence type="ECO:0000259" key="4">
    <source>
        <dbReference type="Pfam" id="PF02582"/>
    </source>
</evidence>
<keyword evidence="3" id="KW-0812">Transmembrane</keyword>
<keyword evidence="6" id="KW-1185">Reference proteome</keyword>
<dbReference type="EMBL" id="ML119646">
    <property type="protein sequence ID" value="RPA87727.1"/>
    <property type="molecule type" value="Genomic_DNA"/>
</dbReference>
<dbReference type="PANTHER" id="PTHR16255">
    <property type="entry name" value="REQUIRED FOR MEIOTIC NUCLEAR DIVISION PROTEIN 1 HOMOLOG"/>
    <property type="match status" value="1"/>
</dbReference>
<feature type="region of interest" description="Disordered" evidence="2">
    <location>
        <begin position="1"/>
        <end position="83"/>
    </location>
</feature>
<dbReference type="InterPro" id="IPR003734">
    <property type="entry name" value="DUF155"/>
</dbReference>
<dbReference type="AlphaFoldDB" id="A0A3N4IQM5"/>
<organism evidence="5 6">
    <name type="scientific">Ascobolus immersus RN42</name>
    <dbReference type="NCBI Taxonomy" id="1160509"/>
    <lineage>
        <taxon>Eukaryota</taxon>
        <taxon>Fungi</taxon>
        <taxon>Dikarya</taxon>
        <taxon>Ascomycota</taxon>
        <taxon>Pezizomycotina</taxon>
        <taxon>Pezizomycetes</taxon>
        <taxon>Pezizales</taxon>
        <taxon>Ascobolaceae</taxon>
        <taxon>Ascobolus</taxon>
    </lineage>
</organism>
<comment type="similarity">
    <text evidence="1">Belongs to the RMD1/sif2 family.</text>
</comment>
<feature type="compositionally biased region" description="Polar residues" evidence="2">
    <location>
        <begin position="41"/>
        <end position="54"/>
    </location>
</feature>
<feature type="compositionally biased region" description="Polar residues" evidence="2">
    <location>
        <begin position="15"/>
        <end position="29"/>
    </location>
</feature>
<keyword evidence="3" id="KW-1133">Transmembrane helix</keyword>
<evidence type="ECO:0000313" key="5">
    <source>
        <dbReference type="EMBL" id="RPA87727.1"/>
    </source>
</evidence>
<accession>A0A3N4IQM5</accession>